<organism evidence="2 3">
    <name type="scientific">Terrisporobacter othiniensis</name>
    <dbReference type="NCBI Taxonomy" id="1577792"/>
    <lineage>
        <taxon>Bacteria</taxon>
        <taxon>Bacillati</taxon>
        <taxon>Bacillota</taxon>
        <taxon>Clostridia</taxon>
        <taxon>Peptostreptococcales</taxon>
        <taxon>Peptostreptococcaceae</taxon>
        <taxon>Terrisporobacter</taxon>
    </lineage>
</organism>
<dbReference type="RefSeq" id="WP_039679871.1">
    <property type="nucleotide sequence ID" value="NZ_JAWGXO010000002.1"/>
</dbReference>
<dbReference type="InterPro" id="IPR001357">
    <property type="entry name" value="BRCT_dom"/>
</dbReference>
<keyword evidence="3" id="KW-1185">Reference proteome</keyword>
<proteinExistence type="predicted"/>
<dbReference type="SMART" id="SM00479">
    <property type="entry name" value="EXOIII"/>
    <property type="match status" value="1"/>
</dbReference>
<dbReference type="PANTHER" id="PTHR30231">
    <property type="entry name" value="DNA POLYMERASE III SUBUNIT EPSILON"/>
    <property type="match status" value="1"/>
</dbReference>
<dbReference type="AlphaFoldDB" id="A0A0B3WR08"/>
<dbReference type="InterPro" id="IPR013520">
    <property type="entry name" value="Ribonucl_H"/>
</dbReference>
<dbReference type="CDD" id="cd17748">
    <property type="entry name" value="BRCT_DNA_ligase_like"/>
    <property type="match status" value="1"/>
</dbReference>
<dbReference type="GO" id="GO:0008408">
    <property type="term" value="F:3'-5' exonuclease activity"/>
    <property type="evidence" value="ECO:0007669"/>
    <property type="project" value="TreeGrafter"/>
</dbReference>
<feature type="domain" description="BRCT" evidence="1">
    <location>
        <begin position="215"/>
        <end position="307"/>
    </location>
</feature>
<dbReference type="GO" id="GO:0005829">
    <property type="term" value="C:cytosol"/>
    <property type="evidence" value="ECO:0007669"/>
    <property type="project" value="TreeGrafter"/>
</dbReference>
<dbReference type="CDD" id="cd06130">
    <property type="entry name" value="DNA_pol_III_epsilon_like"/>
    <property type="match status" value="1"/>
</dbReference>
<protein>
    <submittedName>
        <fullName evidence="2">DNA polymerase III subunit epsilon</fullName>
    </submittedName>
</protein>
<dbReference type="Pfam" id="PF00533">
    <property type="entry name" value="BRCT"/>
    <property type="match status" value="1"/>
</dbReference>
<dbReference type="InterPro" id="IPR036397">
    <property type="entry name" value="RNaseH_sf"/>
</dbReference>
<dbReference type="InterPro" id="IPR012337">
    <property type="entry name" value="RNaseH-like_sf"/>
</dbReference>
<evidence type="ECO:0000313" key="2">
    <source>
        <dbReference type="EMBL" id="KHS56980.1"/>
    </source>
</evidence>
<dbReference type="InterPro" id="IPR036420">
    <property type="entry name" value="BRCT_dom_sf"/>
</dbReference>
<dbReference type="PANTHER" id="PTHR30231:SF42">
    <property type="entry name" value="EXONUCLEASE"/>
    <property type="match status" value="1"/>
</dbReference>
<reference evidence="2 3" key="1">
    <citation type="submission" date="2014-12" db="EMBL/GenBank/DDBJ databases">
        <title>Draft genome sequence of Terrisporobacter sp. 08-306576, isolated from the blood culture of a bacteremia patient.</title>
        <authorList>
            <person name="Lund L.C."/>
            <person name="Sydenham T.V."/>
            <person name="Hogh S.V."/>
            <person name="Skov M.N."/>
            <person name="Kemp M."/>
            <person name="Justesen U.S."/>
        </authorList>
    </citation>
    <scope>NUCLEOTIDE SEQUENCE [LARGE SCALE GENOMIC DNA]</scope>
    <source>
        <strain evidence="2 3">08-306576</strain>
    </source>
</reference>
<dbReference type="EMBL" id="JWHR01000097">
    <property type="protein sequence ID" value="KHS56980.1"/>
    <property type="molecule type" value="Genomic_DNA"/>
</dbReference>
<dbReference type="Pfam" id="PF00929">
    <property type="entry name" value="RNase_T"/>
    <property type="match status" value="1"/>
</dbReference>
<dbReference type="STRING" id="1577792.QX51_10475"/>
<name>A0A0B3WR08_9FIRM</name>
<comment type="caution">
    <text evidence="2">The sequence shown here is derived from an EMBL/GenBank/DDBJ whole genome shotgun (WGS) entry which is preliminary data.</text>
</comment>
<dbReference type="Gene3D" id="3.30.420.10">
    <property type="entry name" value="Ribonuclease H-like superfamily/Ribonuclease H"/>
    <property type="match status" value="1"/>
</dbReference>
<dbReference type="OrthoDB" id="9776650at2"/>
<dbReference type="Gene3D" id="3.40.50.10190">
    <property type="entry name" value="BRCT domain"/>
    <property type="match status" value="1"/>
</dbReference>
<dbReference type="SUPFAM" id="SSF53098">
    <property type="entry name" value="Ribonuclease H-like"/>
    <property type="match status" value="1"/>
</dbReference>
<sequence length="307" mass="35467">MNFIAIDFETANEKRASACSLGITVVKDNKIIEEKYWLIKPRPFRFESRNIIIHGIREEDVINEKEFDELWEEIKPYLENNLVIAHNASFDFSVLRNTLDLYNLEYPKLDYACTLVASKLFYKYLNNHKLNTVNRHLGYKFNHHHASADATAAANIFINISEELKLNSMEDIADIVGFKLGYIADNTYSPCKKIREGIVSKRYKDYECDNNEISLETDYFKDKVVVFTGALHSMSRAEATKLINDLGGITRNSVTKRTNILITNAKDIENLSPNQMSNKLRTAVNYMNQGQDLIIIDEEKFEELLRT</sequence>
<dbReference type="NCBIfam" id="NF004844">
    <property type="entry name" value="PRK06195.1"/>
    <property type="match status" value="1"/>
</dbReference>
<gene>
    <name evidence="2" type="ORF">QX51_10475</name>
</gene>
<accession>A0A0B3WR08</accession>
<evidence type="ECO:0000259" key="1">
    <source>
        <dbReference type="PROSITE" id="PS50172"/>
    </source>
</evidence>
<dbReference type="Proteomes" id="UP000031189">
    <property type="component" value="Unassembled WGS sequence"/>
</dbReference>
<dbReference type="PROSITE" id="PS50172">
    <property type="entry name" value="BRCT"/>
    <property type="match status" value="1"/>
</dbReference>
<dbReference type="SUPFAM" id="SSF52113">
    <property type="entry name" value="BRCT domain"/>
    <property type="match status" value="1"/>
</dbReference>
<dbReference type="GO" id="GO:0003676">
    <property type="term" value="F:nucleic acid binding"/>
    <property type="evidence" value="ECO:0007669"/>
    <property type="project" value="InterPro"/>
</dbReference>
<evidence type="ECO:0000313" key="3">
    <source>
        <dbReference type="Proteomes" id="UP000031189"/>
    </source>
</evidence>